<dbReference type="PROSITE" id="PS50082">
    <property type="entry name" value="WD_REPEATS_2"/>
    <property type="match status" value="3"/>
</dbReference>
<evidence type="ECO:0000256" key="4">
    <source>
        <dbReference type="ARBA" id="ARBA00022574"/>
    </source>
</evidence>
<sequence>MLNNNNNNFYYYITASGDHEAHVWRSFVNIPQSVPEDHRPSSGDDDLDTSDKEDVDGTGAENDNMTYIRTPQCVLEGHSGVIISADWMPDGRQIVTASWDRTANLYDVETCELIQSLTGHDQELTHCCTHPTQKLVVTSSTDTTFRLWDFRDPNIHSVNVFQGHSEAVTSACFASGDNVVSGSDDRTVKVWDLKNMRTPITTIRVDSAVNRLSVSPQYNVIAIPHDNRQIRLFDLNGVRLARLPRSSRQGHRRMVCCTTWLDEGSNCNLFSCGFDRQVLGWRINGLTTGTIDKS</sequence>
<reference evidence="11" key="1">
    <citation type="submission" date="2025-08" db="UniProtKB">
        <authorList>
            <consortium name="RefSeq"/>
        </authorList>
    </citation>
    <scope>IDENTIFICATION</scope>
    <source>
        <tissue evidence="11">Testes</tissue>
    </source>
</reference>
<keyword evidence="3" id="KW-0963">Cytoplasm</keyword>
<dbReference type="PANTHER" id="PTHR19855:SF12">
    <property type="entry name" value="WD REPEAT-CONTAINING PROTEIN 37"/>
    <property type="match status" value="1"/>
</dbReference>
<comment type="subcellular location">
    <subcellularLocation>
        <location evidence="2">Cytoplasm</location>
    </subcellularLocation>
    <subcellularLocation>
        <location evidence="1">Nucleus</location>
    </subcellularLocation>
</comment>
<dbReference type="InterPro" id="IPR020472">
    <property type="entry name" value="WD40_PAC1"/>
</dbReference>
<dbReference type="PROSITE" id="PS50294">
    <property type="entry name" value="WD_REPEATS_REGION"/>
    <property type="match status" value="3"/>
</dbReference>
<proteinExistence type="predicted"/>
<dbReference type="PROSITE" id="PS00678">
    <property type="entry name" value="WD_REPEATS_1"/>
    <property type="match status" value="1"/>
</dbReference>
<feature type="region of interest" description="Disordered" evidence="9">
    <location>
        <begin position="33"/>
        <end position="63"/>
    </location>
</feature>
<dbReference type="PRINTS" id="PR00320">
    <property type="entry name" value="GPROTEINBRPT"/>
</dbReference>
<keyword evidence="6" id="KW-0539">Nucleus</keyword>
<accession>A0ABM0MV78</accession>
<feature type="repeat" description="WD" evidence="8">
    <location>
        <begin position="161"/>
        <end position="201"/>
    </location>
</feature>
<keyword evidence="10" id="KW-1185">Reference proteome</keyword>
<dbReference type="InterPro" id="IPR036322">
    <property type="entry name" value="WD40_repeat_dom_sf"/>
</dbReference>
<evidence type="ECO:0000256" key="3">
    <source>
        <dbReference type="ARBA" id="ARBA00022490"/>
    </source>
</evidence>
<feature type="repeat" description="WD" evidence="8">
    <location>
        <begin position="117"/>
        <end position="158"/>
    </location>
</feature>
<dbReference type="Pfam" id="PF00400">
    <property type="entry name" value="WD40"/>
    <property type="match status" value="3"/>
</dbReference>
<dbReference type="Proteomes" id="UP000694865">
    <property type="component" value="Unplaced"/>
</dbReference>
<dbReference type="InterPro" id="IPR001680">
    <property type="entry name" value="WD40_rpt"/>
</dbReference>
<name>A0ABM0MV78_SACKO</name>
<evidence type="ECO:0000256" key="5">
    <source>
        <dbReference type="ARBA" id="ARBA00022737"/>
    </source>
</evidence>
<gene>
    <name evidence="11" type="primary">LOC102803040</name>
</gene>
<evidence type="ECO:0000256" key="7">
    <source>
        <dbReference type="ARBA" id="ARBA00040954"/>
    </source>
</evidence>
<dbReference type="RefSeq" id="XP_006823919.1">
    <property type="nucleotide sequence ID" value="XM_006823856.1"/>
</dbReference>
<evidence type="ECO:0000256" key="2">
    <source>
        <dbReference type="ARBA" id="ARBA00004496"/>
    </source>
</evidence>
<evidence type="ECO:0000256" key="8">
    <source>
        <dbReference type="PROSITE-ProRule" id="PRU00221"/>
    </source>
</evidence>
<dbReference type="SUPFAM" id="SSF50978">
    <property type="entry name" value="WD40 repeat-like"/>
    <property type="match status" value="1"/>
</dbReference>
<dbReference type="Gene3D" id="2.130.10.10">
    <property type="entry name" value="YVTN repeat-like/Quinoprotein amine dehydrogenase"/>
    <property type="match status" value="2"/>
</dbReference>
<keyword evidence="4 8" id="KW-0853">WD repeat</keyword>
<protein>
    <recommendedName>
        <fullName evidence="7">WD repeat-containing protein 37</fullName>
    </recommendedName>
</protein>
<dbReference type="GeneID" id="102803040"/>
<keyword evidence="5" id="KW-0677">Repeat</keyword>
<evidence type="ECO:0000313" key="10">
    <source>
        <dbReference type="Proteomes" id="UP000694865"/>
    </source>
</evidence>
<feature type="repeat" description="WD" evidence="8">
    <location>
        <begin position="75"/>
        <end position="116"/>
    </location>
</feature>
<evidence type="ECO:0000256" key="9">
    <source>
        <dbReference type="SAM" id="MobiDB-lite"/>
    </source>
</evidence>
<dbReference type="PANTHER" id="PTHR19855">
    <property type="entry name" value="WD40 REPEAT PROTEIN 12, 37"/>
    <property type="match status" value="1"/>
</dbReference>
<dbReference type="SMART" id="SM00320">
    <property type="entry name" value="WD40"/>
    <property type="match status" value="5"/>
</dbReference>
<dbReference type="InterPro" id="IPR015943">
    <property type="entry name" value="WD40/YVTN_repeat-like_dom_sf"/>
</dbReference>
<evidence type="ECO:0000256" key="6">
    <source>
        <dbReference type="ARBA" id="ARBA00023242"/>
    </source>
</evidence>
<dbReference type="InterPro" id="IPR019775">
    <property type="entry name" value="WD40_repeat_CS"/>
</dbReference>
<evidence type="ECO:0000313" key="11">
    <source>
        <dbReference type="RefSeq" id="XP_006823919.1"/>
    </source>
</evidence>
<organism evidence="10 11">
    <name type="scientific">Saccoglossus kowalevskii</name>
    <name type="common">Acorn worm</name>
    <dbReference type="NCBI Taxonomy" id="10224"/>
    <lineage>
        <taxon>Eukaryota</taxon>
        <taxon>Metazoa</taxon>
        <taxon>Hemichordata</taxon>
        <taxon>Enteropneusta</taxon>
        <taxon>Harrimaniidae</taxon>
        <taxon>Saccoglossus</taxon>
    </lineage>
</organism>
<feature type="compositionally biased region" description="Acidic residues" evidence="9">
    <location>
        <begin position="43"/>
        <end position="56"/>
    </location>
</feature>
<evidence type="ECO:0000256" key="1">
    <source>
        <dbReference type="ARBA" id="ARBA00004123"/>
    </source>
</evidence>